<dbReference type="Gene3D" id="1.10.1280.10">
    <property type="entry name" value="Di-copper center containing domain from catechol oxidase"/>
    <property type="match status" value="1"/>
</dbReference>
<organism evidence="4 5">
    <name type="scientific">Thamnocephalis sphaerospora</name>
    <dbReference type="NCBI Taxonomy" id="78915"/>
    <lineage>
        <taxon>Eukaryota</taxon>
        <taxon>Fungi</taxon>
        <taxon>Fungi incertae sedis</taxon>
        <taxon>Zoopagomycota</taxon>
        <taxon>Zoopagomycotina</taxon>
        <taxon>Zoopagomycetes</taxon>
        <taxon>Zoopagales</taxon>
        <taxon>Sigmoideomycetaceae</taxon>
        <taxon>Thamnocephalis</taxon>
    </lineage>
</organism>
<reference evidence="5" key="1">
    <citation type="journal article" date="2018" name="Nat. Microbiol.">
        <title>Leveraging single-cell genomics to expand the fungal tree of life.</title>
        <authorList>
            <person name="Ahrendt S.R."/>
            <person name="Quandt C.A."/>
            <person name="Ciobanu D."/>
            <person name="Clum A."/>
            <person name="Salamov A."/>
            <person name="Andreopoulos B."/>
            <person name="Cheng J.F."/>
            <person name="Woyke T."/>
            <person name="Pelin A."/>
            <person name="Henrissat B."/>
            <person name="Reynolds N.K."/>
            <person name="Benny G.L."/>
            <person name="Smith M.E."/>
            <person name="James T.Y."/>
            <person name="Grigoriev I.V."/>
        </authorList>
    </citation>
    <scope>NUCLEOTIDE SEQUENCE [LARGE SCALE GENOMIC DNA]</scope>
    <source>
        <strain evidence="5">RSA 1356</strain>
    </source>
</reference>
<name>A0A4P9XSV5_9FUNG</name>
<accession>A0A4P9XSV5</accession>
<evidence type="ECO:0000256" key="2">
    <source>
        <dbReference type="ARBA" id="ARBA00023008"/>
    </source>
</evidence>
<dbReference type="GO" id="GO:0046872">
    <property type="term" value="F:metal ion binding"/>
    <property type="evidence" value="ECO:0007669"/>
    <property type="project" value="UniProtKB-KW"/>
</dbReference>
<dbReference type="InterPro" id="IPR050316">
    <property type="entry name" value="Tyrosinase/Hemocyanin"/>
</dbReference>
<protein>
    <recommendedName>
        <fullName evidence="3">Tyrosinase copper-binding domain-containing protein</fullName>
    </recommendedName>
</protein>
<dbReference type="STRING" id="78915.A0A4P9XSV5"/>
<evidence type="ECO:0000256" key="1">
    <source>
        <dbReference type="ARBA" id="ARBA00022723"/>
    </source>
</evidence>
<sequence length="332" mass="37799">MFFPWHRIFLRRFERELQRIDPSIMLPYWDWSYDSQAPELSVVFRSGFYGGNGRQDDSCVVDGPFADWATVYPNTHCLQRKFDQQQRLSAFSGPEALRALQEQSRTYQEYRSRFESKPHAQVHIGIGSEFNTMYAVNDPIFWAHHAFVDKNWAEWQQMRPQNARAFDGTTIEGQSVSINDEIRPFGISVSEVMDTQNLCYRYADFAPARTVNAAGSNVMDILSQFIPASGGTNTTIVVHEGSPGEQEALPAAIDRKDLLKLRDTLPIPDDYIAAMGLDRKVVRETEELMSKYTMETNARQEYISAAAIINSPEKLASFASESNELIITQPKS</sequence>
<keyword evidence="2" id="KW-0186">Copper</keyword>
<dbReference type="InterPro" id="IPR008922">
    <property type="entry name" value="Di-copper_centre_dom_sf"/>
</dbReference>
<keyword evidence="1" id="KW-0479">Metal-binding</keyword>
<gene>
    <name evidence="4" type="ORF">THASP1DRAFT_29003</name>
</gene>
<feature type="domain" description="Tyrosinase copper-binding" evidence="3">
    <location>
        <begin position="138"/>
        <end position="149"/>
    </location>
</feature>
<dbReference type="SUPFAM" id="SSF48056">
    <property type="entry name" value="Di-copper centre-containing domain"/>
    <property type="match status" value="1"/>
</dbReference>
<dbReference type="PANTHER" id="PTHR11474:SF126">
    <property type="entry name" value="TYROSINASE-LIKE PROTEIN TYR-1-RELATED"/>
    <property type="match status" value="1"/>
</dbReference>
<evidence type="ECO:0000259" key="3">
    <source>
        <dbReference type="PROSITE" id="PS00498"/>
    </source>
</evidence>
<evidence type="ECO:0000313" key="4">
    <source>
        <dbReference type="EMBL" id="RKP09206.1"/>
    </source>
</evidence>
<dbReference type="PANTHER" id="PTHR11474">
    <property type="entry name" value="TYROSINASE FAMILY MEMBER"/>
    <property type="match status" value="1"/>
</dbReference>
<dbReference type="Proteomes" id="UP000271241">
    <property type="component" value="Unassembled WGS sequence"/>
</dbReference>
<dbReference type="EMBL" id="KZ992532">
    <property type="protein sequence ID" value="RKP09206.1"/>
    <property type="molecule type" value="Genomic_DNA"/>
</dbReference>
<dbReference type="OrthoDB" id="6132182at2759"/>
<dbReference type="GO" id="GO:0016491">
    <property type="term" value="F:oxidoreductase activity"/>
    <property type="evidence" value="ECO:0007669"/>
    <property type="project" value="InterPro"/>
</dbReference>
<dbReference type="PROSITE" id="PS00498">
    <property type="entry name" value="TYROSINASE_2"/>
    <property type="match status" value="1"/>
</dbReference>
<evidence type="ECO:0000313" key="5">
    <source>
        <dbReference type="Proteomes" id="UP000271241"/>
    </source>
</evidence>
<proteinExistence type="predicted"/>
<dbReference type="PRINTS" id="PR00092">
    <property type="entry name" value="TYROSINASE"/>
</dbReference>
<dbReference type="InterPro" id="IPR002227">
    <property type="entry name" value="Tyrosinase_Cu-bd"/>
</dbReference>
<keyword evidence="5" id="KW-1185">Reference proteome</keyword>
<dbReference type="Pfam" id="PF00264">
    <property type="entry name" value="Tyrosinase"/>
    <property type="match status" value="1"/>
</dbReference>
<dbReference type="AlphaFoldDB" id="A0A4P9XSV5"/>